<name>L0NB44_9HYPH</name>
<sequence length="84" mass="9713">MWQAWKGPDVTSVNRVLNIVLIAGTPIWVHNGCALTPRKVNKENGASHNYVAMHNKIYYIRLMKLRSPSEDTKYKEYEDGIPQR</sequence>
<keyword evidence="2" id="KW-1185">Reference proteome</keyword>
<organism evidence="1 2">
    <name type="scientific">Pseudorhizobium banfieldiae</name>
    <dbReference type="NCBI Taxonomy" id="1125847"/>
    <lineage>
        <taxon>Bacteria</taxon>
        <taxon>Pseudomonadati</taxon>
        <taxon>Pseudomonadota</taxon>
        <taxon>Alphaproteobacteria</taxon>
        <taxon>Hyphomicrobiales</taxon>
        <taxon>Rhizobiaceae</taxon>
        <taxon>Rhizobium/Agrobacterium group</taxon>
        <taxon>Pseudorhizobium</taxon>
    </lineage>
</organism>
<proteinExistence type="predicted"/>
<accession>L0NB44</accession>
<dbReference type="EMBL" id="FO082820">
    <property type="protein sequence ID" value="CCF18006.1"/>
    <property type="molecule type" value="Genomic_DNA"/>
</dbReference>
<protein>
    <submittedName>
        <fullName evidence="1">Uncharacterized protein</fullName>
    </submittedName>
</protein>
<evidence type="ECO:0000313" key="1">
    <source>
        <dbReference type="EMBL" id="CCF18006.1"/>
    </source>
</evidence>
<dbReference type="STRING" id="1125847.NT26_0282"/>
<reference evidence="1 2" key="1">
    <citation type="journal article" date="2013" name="Genome Biol. Evol.">
        <title>Life in an arsenic-containing gold mine: genome and physiology of the autotrophic arsenite-oxidizing bacterium rhizobium sp. NT-26.</title>
        <authorList>
            <person name="Andres J."/>
            <person name="Arsene-Ploetze F."/>
            <person name="Barbe V."/>
            <person name="Brochier-Armanet C."/>
            <person name="Cleiss-Arnold J."/>
            <person name="Coppee J.Y."/>
            <person name="Dillies M.A."/>
            <person name="Geist"/>
            <person name="L"/>
            <person name="Joublin A."/>
            <person name="Koechler S."/>
            <person name="Lassalle F."/>
            <person name="Marchal M."/>
            <person name="Medigue C."/>
            <person name="Muller D."/>
            <person name="Nesme X."/>
            <person name="Plewniak F."/>
            <person name="Proux C."/>
            <person name="Ramirez-Bahena M.H."/>
            <person name="Schenowitz C."/>
            <person name="Sismeiro O."/>
            <person name="Vallenet D."/>
            <person name="Santini J.M."/>
            <person name="Bertin P.N."/>
        </authorList>
    </citation>
    <scope>NUCLEOTIDE SEQUENCE [LARGE SCALE GENOMIC DNA]</scope>
    <source>
        <strain evidence="1 2">NT-26</strain>
    </source>
</reference>
<dbReference type="AlphaFoldDB" id="L0NB44"/>
<dbReference type="Proteomes" id="UP000010792">
    <property type="component" value="Chromosome"/>
</dbReference>
<dbReference type="KEGG" id="rht:NT26_0282"/>
<gene>
    <name evidence="1" type="ORF">NT26_0282</name>
</gene>
<evidence type="ECO:0000313" key="2">
    <source>
        <dbReference type="Proteomes" id="UP000010792"/>
    </source>
</evidence>